<evidence type="ECO:0000313" key="3">
    <source>
        <dbReference type="EMBL" id="KGJ51095.1"/>
    </source>
</evidence>
<reference evidence="3 4" key="1">
    <citation type="submission" date="2014-08" db="EMBL/GenBank/DDBJ databases">
        <title>Clostridium innocuum, an unnegligible vancomycin-resistant pathogen causing extra-intestinal infections.</title>
        <authorList>
            <person name="Feng Y."/>
            <person name="Chiu C.-H."/>
        </authorList>
    </citation>
    <scope>NUCLEOTIDE SEQUENCE [LARGE SCALE GENOMIC DNA]</scope>
    <source>
        <strain evidence="3 4">AN88</strain>
    </source>
</reference>
<proteinExistence type="predicted"/>
<dbReference type="RefSeq" id="WP_044908411.1">
    <property type="nucleotide sequence ID" value="NZ_JQIF01000144.1"/>
</dbReference>
<evidence type="ECO:0000256" key="1">
    <source>
        <dbReference type="SAM" id="MobiDB-lite"/>
    </source>
</evidence>
<feature type="domain" description="N-terminal" evidence="2">
    <location>
        <begin position="59"/>
        <end position="110"/>
    </location>
</feature>
<organism evidence="3 4">
    <name type="scientific">Clostridium innocuum</name>
    <dbReference type="NCBI Taxonomy" id="1522"/>
    <lineage>
        <taxon>Bacteria</taxon>
        <taxon>Bacillati</taxon>
        <taxon>Bacillota</taxon>
        <taxon>Clostridia</taxon>
        <taxon>Eubacteriales</taxon>
        <taxon>Clostridiaceae</taxon>
        <taxon>Clostridium</taxon>
    </lineage>
</organism>
<protein>
    <recommendedName>
        <fullName evidence="2">N-terminal domain-containing protein</fullName>
    </recommendedName>
</protein>
<dbReference type="Pfam" id="PF08401">
    <property type="entry name" value="ArdcN"/>
    <property type="match status" value="1"/>
</dbReference>
<name>A0A099I047_CLOIN</name>
<dbReference type="AlphaFoldDB" id="A0A099I047"/>
<sequence length="298" mass="33448">MNSFDDIFEGHVSQRGQTNQPFDKEAWAEKKQAERQSVYDLADTTAVEVSTDGSKFQSYLDVQTRFSRYSATNVLLILAQKPEATQLKDFNGWKEAGASIKRQQKGISILEPGEEYERADGSIGTSYNVKRVFDISQTTARAKVQPAISVDDRLLLKALISRSPVPMQTVDDLPNHMGALYGHDQQVIFVRRGMDAADIFRSVSKELAHAEIAGMEKDYTREGAAFAAYSVSYMLCKEYEMDTSGYDFSRLPDVFRESDAQGVRATLSEIRDAAANISGRMTRALEQNRQPKAKEQER</sequence>
<dbReference type="InterPro" id="IPR013610">
    <property type="entry name" value="ArdC_N"/>
</dbReference>
<evidence type="ECO:0000259" key="2">
    <source>
        <dbReference type="Pfam" id="PF08401"/>
    </source>
</evidence>
<gene>
    <name evidence="3" type="ORF">CIAN88_22465</name>
</gene>
<accession>A0A099I047</accession>
<dbReference type="Proteomes" id="UP000030008">
    <property type="component" value="Unassembled WGS sequence"/>
</dbReference>
<dbReference type="EMBL" id="JQIF01000144">
    <property type="protein sequence ID" value="KGJ51095.1"/>
    <property type="molecule type" value="Genomic_DNA"/>
</dbReference>
<comment type="caution">
    <text evidence="3">The sequence shown here is derived from an EMBL/GenBank/DDBJ whole genome shotgun (WGS) entry which is preliminary data.</text>
</comment>
<feature type="region of interest" description="Disordered" evidence="1">
    <location>
        <begin position="1"/>
        <end position="21"/>
    </location>
</feature>
<evidence type="ECO:0000313" key="4">
    <source>
        <dbReference type="Proteomes" id="UP000030008"/>
    </source>
</evidence>
<feature type="region of interest" description="Disordered" evidence="1">
    <location>
        <begin position="279"/>
        <end position="298"/>
    </location>
</feature>